<name>A0A840AZ84_9SPHN</name>
<dbReference type="Gene3D" id="2.60.120.600">
    <property type="entry name" value="Domain of unknown function DUF1214, C-terminal domain"/>
    <property type="match status" value="1"/>
</dbReference>
<dbReference type="PIRSF" id="PIRSF009471">
    <property type="entry name" value="UCP009471"/>
    <property type="match status" value="1"/>
</dbReference>
<accession>A0A840AZ84</accession>
<gene>
    <name evidence="3" type="ORF">GGR91_000528</name>
</gene>
<dbReference type="InterPro" id="IPR037049">
    <property type="entry name" value="DUF1214_C_sf"/>
</dbReference>
<dbReference type="AlphaFoldDB" id="A0A840AZ84"/>
<reference evidence="3 4" key="1">
    <citation type="submission" date="2020-08" db="EMBL/GenBank/DDBJ databases">
        <title>Genomic Encyclopedia of Type Strains, Phase IV (KMG-IV): sequencing the most valuable type-strain genomes for metagenomic binning, comparative biology and taxonomic classification.</title>
        <authorList>
            <person name="Goeker M."/>
        </authorList>
    </citation>
    <scope>NUCLEOTIDE SEQUENCE [LARGE SCALE GENOMIC DNA]</scope>
    <source>
        <strain evidence="3 4">DSM 29050</strain>
    </source>
</reference>
<dbReference type="SUPFAM" id="SSF160935">
    <property type="entry name" value="VPA0735-like"/>
    <property type="match status" value="1"/>
</dbReference>
<keyword evidence="1" id="KW-0732">Signal</keyword>
<dbReference type="Proteomes" id="UP000581447">
    <property type="component" value="Unassembled WGS sequence"/>
</dbReference>
<dbReference type="InterPro" id="IPR010621">
    <property type="entry name" value="DUF1214"/>
</dbReference>
<dbReference type="PANTHER" id="PTHR36509">
    <property type="entry name" value="BLL3101 PROTEIN"/>
    <property type="match status" value="1"/>
</dbReference>
<dbReference type="InterPro" id="IPR012038">
    <property type="entry name" value="UCP009471"/>
</dbReference>
<dbReference type="PANTHER" id="PTHR36509:SF2">
    <property type="entry name" value="BLL3101 PROTEIN"/>
    <property type="match status" value="1"/>
</dbReference>
<comment type="caution">
    <text evidence="3">The sequence shown here is derived from an EMBL/GenBank/DDBJ whole genome shotgun (WGS) entry which is preliminary data.</text>
</comment>
<protein>
    <recommendedName>
        <fullName evidence="2">DUF1214 domain-containing protein</fullName>
    </recommendedName>
</protein>
<feature type="signal peptide" evidence="1">
    <location>
        <begin position="1"/>
        <end position="22"/>
    </location>
</feature>
<organism evidence="3 4">
    <name type="scientific">Sphingorhabdus rigui</name>
    <dbReference type="NCBI Taxonomy" id="1282858"/>
    <lineage>
        <taxon>Bacteria</taxon>
        <taxon>Pseudomonadati</taxon>
        <taxon>Pseudomonadota</taxon>
        <taxon>Alphaproteobacteria</taxon>
        <taxon>Sphingomonadales</taxon>
        <taxon>Sphingomonadaceae</taxon>
        <taxon>Sphingorhabdus</taxon>
    </lineage>
</organism>
<dbReference type="Pfam" id="PF06742">
    <property type="entry name" value="DUF1214"/>
    <property type="match status" value="1"/>
</dbReference>
<feature type="chain" id="PRO_5032736330" description="DUF1214 domain-containing protein" evidence="1">
    <location>
        <begin position="23"/>
        <end position="191"/>
    </location>
</feature>
<dbReference type="EMBL" id="JACIEA010000001">
    <property type="protein sequence ID" value="MBB3942306.1"/>
    <property type="molecule type" value="Genomic_DNA"/>
</dbReference>
<keyword evidence="4" id="KW-1185">Reference proteome</keyword>
<sequence length="191" mass="20695">MKTWHRFAACIALGLVGGAAFAVHQVRGDYADKQVHNGQWSANTDQGTASASALTRAKVALNGLLALPAKEAMYFITRTDSEGRPLEGRCTYTVTGGELDARWWSVTLYKGEGWLVKNAANRWSVAGNAPARDAQGNWSFTVSPNPTEGVWLPTGRTPHFDLTLRTYHPRGALLNDPANAKLPTVTREACA</sequence>
<proteinExistence type="predicted"/>
<evidence type="ECO:0000313" key="3">
    <source>
        <dbReference type="EMBL" id="MBB3942306.1"/>
    </source>
</evidence>
<dbReference type="RefSeq" id="WP_183939804.1">
    <property type="nucleotide sequence ID" value="NZ_BAABBG010000001.1"/>
</dbReference>
<evidence type="ECO:0000256" key="1">
    <source>
        <dbReference type="SAM" id="SignalP"/>
    </source>
</evidence>
<feature type="domain" description="DUF1214" evidence="2">
    <location>
        <begin position="71"/>
        <end position="170"/>
    </location>
</feature>
<evidence type="ECO:0000313" key="4">
    <source>
        <dbReference type="Proteomes" id="UP000581447"/>
    </source>
</evidence>
<evidence type="ECO:0000259" key="2">
    <source>
        <dbReference type="Pfam" id="PF06742"/>
    </source>
</evidence>